<feature type="transmembrane region" description="Helical" evidence="2">
    <location>
        <begin position="221"/>
        <end position="239"/>
    </location>
</feature>
<feature type="region of interest" description="Disordered" evidence="1">
    <location>
        <begin position="522"/>
        <end position="545"/>
    </location>
</feature>
<dbReference type="EMBL" id="CAUJNA010000207">
    <property type="protein sequence ID" value="CAJ1373665.1"/>
    <property type="molecule type" value="Genomic_DNA"/>
</dbReference>
<feature type="transmembrane region" description="Helical" evidence="2">
    <location>
        <begin position="459"/>
        <end position="481"/>
    </location>
</feature>
<dbReference type="Proteomes" id="UP001178507">
    <property type="component" value="Unassembled WGS sequence"/>
</dbReference>
<feature type="transmembrane region" description="Helical" evidence="2">
    <location>
        <begin position="394"/>
        <end position="413"/>
    </location>
</feature>
<reference evidence="3" key="1">
    <citation type="submission" date="2023-08" db="EMBL/GenBank/DDBJ databases">
        <authorList>
            <person name="Chen Y."/>
            <person name="Shah S."/>
            <person name="Dougan E. K."/>
            <person name="Thang M."/>
            <person name="Chan C."/>
        </authorList>
    </citation>
    <scope>NUCLEOTIDE SEQUENCE</scope>
</reference>
<sequence>MRAGGRNVTSFAYDLHRSVPADRWCVTYWDLVFLGQEVSSALGRGEIQPGPEDDTSRAYGPSIYTVNEQYIKPVTKEEGIFEFLAKVQHSWPWGLRTAWCCMLANPQNLDISFFLQSPKTSPFAIALQASEVMLVVPNRHQSVYARLWCAYEAYLAQEEGKTILIAHSSNLHQVVRALRWMALAAILGAAVGTCVANHATFSISNLAHLLVGTSLVIHNDAFRRVLHLLGAMMCWVHVVRVATHRSVHLFGVDEGPHALPSHVSRMLCACYWLMTSGTFCVMEVDRVNAKSAVSEAKDLRRNYQGSVQYATCSQEADIVSIRREIGHNVHRVDHAIHVLLTAGMSTPALRDIARSVDIEHAAFAELAGAAFLLGPFELVSVVLTFADLVHSRCIWGHVFLAGVSLLSRLMLFVWLARSHWDEQRFILKVMNKYLFVSILVWLGLMLSVRIGGLSMTSLYFLWLLTTDLCLLFMLSIALLGVRGLARLPCGWRVLQILFSRGDYARNALKACACNSCDSERELSDADRSSTGSSGSGWFSRSGSGL</sequence>
<feature type="transmembrane region" description="Helical" evidence="2">
    <location>
        <begin position="180"/>
        <end position="201"/>
    </location>
</feature>
<comment type="caution">
    <text evidence="3">The sequence shown here is derived from an EMBL/GenBank/DDBJ whole genome shotgun (WGS) entry which is preliminary data.</text>
</comment>
<evidence type="ECO:0000313" key="4">
    <source>
        <dbReference type="Proteomes" id="UP001178507"/>
    </source>
</evidence>
<keyword evidence="2" id="KW-0472">Membrane</keyword>
<dbReference type="AlphaFoldDB" id="A0AA36MML9"/>
<gene>
    <name evidence="3" type="ORF">EVOR1521_LOCUS3422</name>
</gene>
<organism evidence="3 4">
    <name type="scientific">Effrenium voratum</name>
    <dbReference type="NCBI Taxonomy" id="2562239"/>
    <lineage>
        <taxon>Eukaryota</taxon>
        <taxon>Sar</taxon>
        <taxon>Alveolata</taxon>
        <taxon>Dinophyceae</taxon>
        <taxon>Suessiales</taxon>
        <taxon>Symbiodiniaceae</taxon>
        <taxon>Effrenium</taxon>
    </lineage>
</organism>
<keyword evidence="2" id="KW-0812">Transmembrane</keyword>
<evidence type="ECO:0000256" key="2">
    <source>
        <dbReference type="SAM" id="Phobius"/>
    </source>
</evidence>
<feature type="transmembrane region" description="Helical" evidence="2">
    <location>
        <begin position="433"/>
        <end position="453"/>
    </location>
</feature>
<accession>A0AA36MML9</accession>
<keyword evidence="4" id="KW-1185">Reference proteome</keyword>
<feature type="compositionally biased region" description="Low complexity" evidence="1">
    <location>
        <begin position="528"/>
        <end position="545"/>
    </location>
</feature>
<protein>
    <submittedName>
        <fullName evidence="3">Uncharacterized protein</fullName>
    </submittedName>
</protein>
<keyword evidence="2" id="KW-1133">Transmembrane helix</keyword>
<name>A0AA36MML9_9DINO</name>
<feature type="transmembrane region" description="Helical" evidence="2">
    <location>
        <begin position="363"/>
        <end position="388"/>
    </location>
</feature>
<proteinExistence type="predicted"/>
<evidence type="ECO:0000256" key="1">
    <source>
        <dbReference type="SAM" id="MobiDB-lite"/>
    </source>
</evidence>
<evidence type="ECO:0000313" key="3">
    <source>
        <dbReference type="EMBL" id="CAJ1373665.1"/>
    </source>
</evidence>